<dbReference type="AlphaFoldDB" id="A0A9D4LPK6"/>
<evidence type="ECO:0000313" key="2">
    <source>
        <dbReference type="EMBL" id="KAH3861634.1"/>
    </source>
</evidence>
<keyword evidence="3" id="KW-1185">Reference proteome</keyword>
<dbReference type="Proteomes" id="UP000828390">
    <property type="component" value="Unassembled WGS sequence"/>
</dbReference>
<accession>A0A9D4LPK6</accession>
<evidence type="ECO:0000256" key="1">
    <source>
        <dbReference type="SAM" id="MobiDB-lite"/>
    </source>
</evidence>
<name>A0A9D4LPK6_DREPO</name>
<sequence>MKCFPPHKETLFNLGVTRPVNGEPDQPHVHRKEFVSLSSGCTCQAMSRRGFGPSSSCRPIETEAEEEFD</sequence>
<protein>
    <submittedName>
        <fullName evidence="2">Uncharacterized protein</fullName>
    </submittedName>
</protein>
<proteinExistence type="predicted"/>
<gene>
    <name evidence="2" type="ORF">DPMN_024568</name>
</gene>
<organism evidence="2 3">
    <name type="scientific">Dreissena polymorpha</name>
    <name type="common">Zebra mussel</name>
    <name type="synonym">Mytilus polymorpha</name>
    <dbReference type="NCBI Taxonomy" id="45954"/>
    <lineage>
        <taxon>Eukaryota</taxon>
        <taxon>Metazoa</taxon>
        <taxon>Spiralia</taxon>
        <taxon>Lophotrochozoa</taxon>
        <taxon>Mollusca</taxon>
        <taxon>Bivalvia</taxon>
        <taxon>Autobranchia</taxon>
        <taxon>Heteroconchia</taxon>
        <taxon>Euheterodonta</taxon>
        <taxon>Imparidentia</taxon>
        <taxon>Neoheterodontei</taxon>
        <taxon>Myida</taxon>
        <taxon>Dreissenoidea</taxon>
        <taxon>Dreissenidae</taxon>
        <taxon>Dreissena</taxon>
    </lineage>
</organism>
<dbReference type="EMBL" id="JAIWYP010000002">
    <property type="protein sequence ID" value="KAH3861634.1"/>
    <property type="molecule type" value="Genomic_DNA"/>
</dbReference>
<reference evidence="2" key="2">
    <citation type="submission" date="2020-11" db="EMBL/GenBank/DDBJ databases">
        <authorList>
            <person name="McCartney M.A."/>
            <person name="Auch B."/>
            <person name="Kono T."/>
            <person name="Mallez S."/>
            <person name="Becker A."/>
            <person name="Gohl D.M."/>
            <person name="Silverstein K.A.T."/>
            <person name="Koren S."/>
            <person name="Bechman K.B."/>
            <person name="Herman A."/>
            <person name="Abrahante J.E."/>
            <person name="Garbe J."/>
        </authorList>
    </citation>
    <scope>NUCLEOTIDE SEQUENCE</scope>
    <source>
        <strain evidence="2">Duluth1</strain>
        <tissue evidence="2">Whole animal</tissue>
    </source>
</reference>
<reference evidence="2" key="1">
    <citation type="journal article" date="2019" name="bioRxiv">
        <title>The Genome of the Zebra Mussel, Dreissena polymorpha: A Resource for Invasive Species Research.</title>
        <authorList>
            <person name="McCartney M.A."/>
            <person name="Auch B."/>
            <person name="Kono T."/>
            <person name="Mallez S."/>
            <person name="Zhang Y."/>
            <person name="Obille A."/>
            <person name="Becker A."/>
            <person name="Abrahante J.E."/>
            <person name="Garbe J."/>
            <person name="Badalamenti J.P."/>
            <person name="Herman A."/>
            <person name="Mangelson H."/>
            <person name="Liachko I."/>
            <person name="Sullivan S."/>
            <person name="Sone E.D."/>
            <person name="Koren S."/>
            <person name="Silverstein K.A.T."/>
            <person name="Beckman K.B."/>
            <person name="Gohl D.M."/>
        </authorList>
    </citation>
    <scope>NUCLEOTIDE SEQUENCE</scope>
    <source>
        <strain evidence="2">Duluth1</strain>
        <tissue evidence="2">Whole animal</tissue>
    </source>
</reference>
<evidence type="ECO:0000313" key="3">
    <source>
        <dbReference type="Proteomes" id="UP000828390"/>
    </source>
</evidence>
<feature type="region of interest" description="Disordered" evidence="1">
    <location>
        <begin position="47"/>
        <end position="69"/>
    </location>
</feature>
<comment type="caution">
    <text evidence="2">The sequence shown here is derived from an EMBL/GenBank/DDBJ whole genome shotgun (WGS) entry which is preliminary data.</text>
</comment>